<evidence type="ECO:0000256" key="5">
    <source>
        <dbReference type="ARBA" id="ARBA00023136"/>
    </source>
</evidence>
<evidence type="ECO:0000313" key="10">
    <source>
        <dbReference type="Proteomes" id="UP000637074"/>
    </source>
</evidence>
<keyword evidence="3 7" id="KW-0812">Transmembrane</keyword>
<evidence type="ECO:0000256" key="1">
    <source>
        <dbReference type="ARBA" id="ARBA00022475"/>
    </source>
</evidence>
<dbReference type="InterPro" id="IPR007060">
    <property type="entry name" value="FtsL/DivIC"/>
</dbReference>
<keyword evidence="6 7" id="KW-0131">Cell cycle</keyword>
<feature type="transmembrane region" description="Helical" evidence="7">
    <location>
        <begin position="39"/>
        <end position="57"/>
    </location>
</feature>
<evidence type="ECO:0000256" key="8">
    <source>
        <dbReference type="NCBIfam" id="TIGR02209"/>
    </source>
</evidence>
<comment type="subcellular location">
    <subcellularLocation>
        <location evidence="7">Cell membrane</location>
        <topology evidence="7">Single-pass type II membrane protein</topology>
    </subcellularLocation>
    <text evidence="7">Localizes to the division septum where it forms a ring structure.</text>
</comment>
<dbReference type="NCBIfam" id="TIGR02209">
    <property type="entry name" value="ftsL_broad"/>
    <property type="match status" value="1"/>
</dbReference>
<keyword evidence="4 7" id="KW-1133">Transmembrane helix</keyword>
<dbReference type="Pfam" id="PF04977">
    <property type="entry name" value="DivIC"/>
    <property type="match status" value="1"/>
</dbReference>
<name>A0ABQ3N1P0_9BACI</name>
<dbReference type="Proteomes" id="UP000637074">
    <property type="component" value="Unassembled WGS sequence"/>
</dbReference>
<evidence type="ECO:0000313" key="9">
    <source>
        <dbReference type="EMBL" id="GHH96460.1"/>
    </source>
</evidence>
<proteinExistence type="inferred from homology"/>
<evidence type="ECO:0000256" key="3">
    <source>
        <dbReference type="ARBA" id="ARBA00022692"/>
    </source>
</evidence>
<dbReference type="InterPro" id="IPR011922">
    <property type="entry name" value="Cell_div_FtsL"/>
</dbReference>
<reference evidence="9 10" key="1">
    <citation type="journal article" date="2022" name="Int. J. Syst. Evol. Microbiol.">
        <title>Neobacillus kokaensis sp. nov., isolated from soil.</title>
        <authorList>
            <person name="Yuki K."/>
            <person name="Matsubara H."/>
            <person name="Yamaguchi S."/>
        </authorList>
    </citation>
    <scope>NUCLEOTIDE SEQUENCE [LARGE SCALE GENOMIC DNA]</scope>
    <source>
        <strain evidence="9 10">LOB 377</strain>
    </source>
</reference>
<gene>
    <name evidence="7" type="primary">ftsL</name>
    <name evidence="9" type="ORF">AM1BK_00030</name>
</gene>
<dbReference type="HAMAP" id="MF_00910">
    <property type="entry name" value="FtsL"/>
    <property type="match status" value="1"/>
</dbReference>
<dbReference type="RefSeq" id="WP_191268450.1">
    <property type="nucleotide sequence ID" value="NZ_BNDS01000001.1"/>
</dbReference>
<protein>
    <recommendedName>
        <fullName evidence="7 8">Cell division protein FtsL</fullName>
    </recommendedName>
</protein>
<dbReference type="EMBL" id="BNDS01000001">
    <property type="protein sequence ID" value="GHH96460.1"/>
    <property type="molecule type" value="Genomic_DNA"/>
</dbReference>
<keyword evidence="10" id="KW-1185">Reference proteome</keyword>
<keyword evidence="5 7" id="KW-0472">Membrane</keyword>
<evidence type="ECO:0000256" key="7">
    <source>
        <dbReference type="HAMAP-Rule" id="MF_00910"/>
    </source>
</evidence>
<comment type="caution">
    <text evidence="9">The sequence shown here is derived from an EMBL/GenBank/DDBJ whole genome shotgun (WGS) entry which is preliminary data.</text>
</comment>
<sequence length="121" mass="13888">MSNLARNIQQQQRVDQTIKEERQIKIKIKKSWLTPGEKIMSVAFAGLVCFGAVHLISNQATIYQMNKEIQNVETKISEQKKVNADLQVQVKDLSNYERIYKEAKKMGLELNDNNVKVVPAQ</sequence>
<keyword evidence="1 7" id="KW-1003">Cell membrane</keyword>
<comment type="function">
    <text evidence="7">Essential cell division protein.</text>
</comment>
<evidence type="ECO:0000256" key="2">
    <source>
        <dbReference type="ARBA" id="ARBA00022618"/>
    </source>
</evidence>
<comment type="similarity">
    <text evidence="7">Belongs to the FtsL family.</text>
</comment>
<evidence type="ECO:0000256" key="4">
    <source>
        <dbReference type="ARBA" id="ARBA00022989"/>
    </source>
</evidence>
<accession>A0ABQ3N1P0</accession>
<organism evidence="9 10">
    <name type="scientific">Neobacillus kokaensis</name>
    <dbReference type="NCBI Taxonomy" id="2759023"/>
    <lineage>
        <taxon>Bacteria</taxon>
        <taxon>Bacillati</taxon>
        <taxon>Bacillota</taxon>
        <taxon>Bacilli</taxon>
        <taxon>Bacillales</taxon>
        <taxon>Bacillaceae</taxon>
        <taxon>Neobacillus</taxon>
    </lineage>
</organism>
<keyword evidence="2 7" id="KW-0132">Cell division</keyword>
<evidence type="ECO:0000256" key="6">
    <source>
        <dbReference type="ARBA" id="ARBA00023306"/>
    </source>
</evidence>